<dbReference type="EMBL" id="HG672512">
    <property type="protein sequence ID" value="CDI82538.1"/>
    <property type="molecule type" value="Genomic_DNA"/>
</dbReference>
<protein>
    <submittedName>
        <fullName evidence="1">Uncharacterized protein</fullName>
    </submittedName>
</protein>
<dbReference type="VEuPathDB" id="ToxoDB:EAH_00066870"/>
<accession>U6GTE9</accession>
<evidence type="ECO:0000313" key="2">
    <source>
        <dbReference type="Proteomes" id="UP000018050"/>
    </source>
</evidence>
<reference evidence="1" key="2">
    <citation type="submission" date="2013-10" db="EMBL/GenBank/DDBJ databases">
        <authorList>
            <person name="Aslett M."/>
        </authorList>
    </citation>
    <scope>NUCLEOTIDE SEQUENCE [LARGE SCALE GENOMIC DNA]</scope>
    <source>
        <strain evidence="1">Houghton</strain>
    </source>
</reference>
<dbReference type="RefSeq" id="XP_013248096.1">
    <property type="nucleotide sequence ID" value="XM_013392642.1"/>
</dbReference>
<keyword evidence="2" id="KW-1185">Reference proteome</keyword>
<sequence length="81" mass="9179">MLGNEACAFVGQVQDSKRVAGTFSKLRWEGRLHQFVDEAEALTPHAVTWAWLEAYACPSTRRPHQMCSFSVIEALFNETCF</sequence>
<name>U6GTE9_EIMAC</name>
<proteinExistence type="predicted"/>
<evidence type="ECO:0000313" key="1">
    <source>
        <dbReference type="EMBL" id="CDI82538.1"/>
    </source>
</evidence>
<dbReference type="Proteomes" id="UP000018050">
    <property type="component" value="Unassembled WGS sequence"/>
</dbReference>
<organism evidence="1 2">
    <name type="scientific">Eimeria acervulina</name>
    <name type="common">Coccidian parasite</name>
    <dbReference type="NCBI Taxonomy" id="5801"/>
    <lineage>
        <taxon>Eukaryota</taxon>
        <taxon>Sar</taxon>
        <taxon>Alveolata</taxon>
        <taxon>Apicomplexa</taxon>
        <taxon>Conoidasida</taxon>
        <taxon>Coccidia</taxon>
        <taxon>Eucoccidiorida</taxon>
        <taxon>Eimeriorina</taxon>
        <taxon>Eimeriidae</taxon>
        <taxon>Eimeria</taxon>
    </lineage>
</organism>
<dbReference type="AlphaFoldDB" id="U6GTE9"/>
<dbReference type="GeneID" id="25274757"/>
<gene>
    <name evidence="1" type="ORF">EAH_00066870</name>
</gene>
<reference evidence="1" key="1">
    <citation type="submission" date="2013-10" db="EMBL/GenBank/DDBJ databases">
        <title>Genomic analysis of the causative agents of coccidiosis in chickens.</title>
        <authorList>
            <person name="Reid A.J."/>
            <person name="Blake D."/>
            <person name="Billington K."/>
            <person name="Browne H."/>
            <person name="Dunn M."/>
            <person name="Hung S."/>
            <person name="Kawahara F."/>
            <person name="Miranda-Saavedra D."/>
            <person name="Mourier T."/>
            <person name="Nagra H."/>
            <person name="Otto T.D."/>
            <person name="Rawlings N."/>
            <person name="Sanchez A."/>
            <person name="Sanders M."/>
            <person name="Subramaniam C."/>
            <person name="Tay Y."/>
            <person name="Dear P."/>
            <person name="Doerig C."/>
            <person name="Gruber A."/>
            <person name="Parkinson J."/>
            <person name="Shirley M."/>
            <person name="Wan K.L."/>
            <person name="Berriman M."/>
            <person name="Tomley F."/>
            <person name="Pain A."/>
        </authorList>
    </citation>
    <scope>NUCLEOTIDE SEQUENCE [LARGE SCALE GENOMIC DNA]</scope>
    <source>
        <strain evidence="1">Houghton</strain>
    </source>
</reference>